<dbReference type="PROSITE" id="PS51471">
    <property type="entry name" value="FE2OG_OXY"/>
    <property type="match status" value="1"/>
</dbReference>
<dbReference type="GO" id="GO:0016705">
    <property type="term" value="F:oxidoreductase activity, acting on paired donors, with incorporation or reduction of molecular oxygen"/>
    <property type="evidence" value="ECO:0007669"/>
    <property type="project" value="UniProtKB-ARBA"/>
</dbReference>
<feature type="domain" description="Fe2OG dioxygenase" evidence="7">
    <location>
        <begin position="220"/>
        <end position="320"/>
    </location>
</feature>
<dbReference type="PANTHER" id="PTHR10209:SF714">
    <property type="entry name" value="1-AMINOCYCLOPROPANE-1-CARBOXYLATE OXIDASE HOMOLOG 11-RELATED"/>
    <property type="match status" value="1"/>
</dbReference>
<dbReference type="PANTHER" id="PTHR10209">
    <property type="entry name" value="OXIDOREDUCTASE, 2OG-FE II OXYGENASE FAMILY PROTEIN"/>
    <property type="match status" value="1"/>
</dbReference>
<proteinExistence type="inferred from homology"/>
<accession>A0A5B7AJJ6</accession>
<dbReference type="InterPro" id="IPR044861">
    <property type="entry name" value="IPNS-like_FE2OG_OXY"/>
</dbReference>
<sequence length="371" mass="41753">MEVVSTNGHHYDWAKEVKEFDQTKAGVKGLVDAGVTKIPRFFVHPPESLQNPPPAPASNASGTIEVEFPTIDFQGLESGSARRAEIVEGIRKAASTWGFFRVVNHEVPLSVMDAMLEAVRRFHQQPTEAKMPLYSSDSSRRVRFNSNVAQREQDVACWRDLLTCVFYDDALDPEAIPLVCRKEVQEYVKYMIKMRETMSELLSEALGLSSDYLSRLECMKSESLACLYYPACPEPHLTLGTIKHSDTTFLTLLLQDNIGGLQIVHQNQWFNVPPVRGALIANIGDLMQIISNDKFKSVEHRVLAQSVGPRTSIACFFTASSKAAAKPFGPIKELLSEDSPPEYREFMCREYYEYYKMKGTNVASALPHFKL</sequence>
<evidence type="ECO:0000256" key="3">
    <source>
        <dbReference type="ARBA" id="ARBA00022896"/>
    </source>
</evidence>
<dbReference type="InterPro" id="IPR026992">
    <property type="entry name" value="DIOX_N"/>
</dbReference>
<dbReference type="FunFam" id="2.60.120.330:FF:000005">
    <property type="entry name" value="1-aminocyclopropane-1-carboxylate oxidase homolog 1"/>
    <property type="match status" value="1"/>
</dbReference>
<evidence type="ECO:0000256" key="6">
    <source>
        <dbReference type="RuleBase" id="RU003682"/>
    </source>
</evidence>
<protein>
    <recommendedName>
        <fullName evidence="7">Fe2OG dioxygenase domain-containing protein</fullName>
    </recommendedName>
</protein>
<reference evidence="8" key="1">
    <citation type="submission" date="2019-08" db="EMBL/GenBank/DDBJ databases">
        <title>Reference gene set and small RNA set construction with multiple tissues from Davidia involucrata Baill.</title>
        <authorList>
            <person name="Yang H."/>
            <person name="Zhou C."/>
            <person name="Li G."/>
            <person name="Wang J."/>
            <person name="Gao P."/>
            <person name="Wang M."/>
            <person name="Wang R."/>
            <person name="Zhao Y."/>
        </authorList>
    </citation>
    <scope>NUCLEOTIDE SEQUENCE</scope>
    <source>
        <tissue evidence="8">Mixed with DoveR01_LX</tissue>
    </source>
</reference>
<keyword evidence="5 6" id="KW-0408">Iron</keyword>
<dbReference type="SUPFAM" id="SSF51197">
    <property type="entry name" value="Clavaminate synthase-like"/>
    <property type="match status" value="1"/>
</dbReference>
<comment type="similarity">
    <text evidence="1 6">Belongs to the iron/ascorbate-dependent oxidoreductase family.</text>
</comment>
<dbReference type="AlphaFoldDB" id="A0A5B7AJJ6"/>
<dbReference type="InterPro" id="IPR027443">
    <property type="entry name" value="IPNS-like_sf"/>
</dbReference>
<organism evidence="8">
    <name type="scientific">Davidia involucrata</name>
    <name type="common">Dove tree</name>
    <dbReference type="NCBI Taxonomy" id="16924"/>
    <lineage>
        <taxon>Eukaryota</taxon>
        <taxon>Viridiplantae</taxon>
        <taxon>Streptophyta</taxon>
        <taxon>Embryophyta</taxon>
        <taxon>Tracheophyta</taxon>
        <taxon>Spermatophyta</taxon>
        <taxon>Magnoliopsida</taxon>
        <taxon>eudicotyledons</taxon>
        <taxon>Gunneridae</taxon>
        <taxon>Pentapetalae</taxon>
        <taxon>asterids</taxon>
        <taxon>Cornales</taxon>
        <taxon>Nyssaceae</taxon>
        <taxon>Davidia</taxon>
    </lineage>
</organism>
<dbReference type="GO" id="GO:0046872">
    <property type="term" value="F:metal ion binding"/>
    <property type="evidence" value="ECO:0007669"/>
    <property type="project" value="UniProtKB-KW"/>
</dbReference>
<dbReference type="Pfam" id="PF03171">
    <property type="entry name" value="2OG-FeII_Oxy"/>
    <property type="match status" value="1"/>
</dbReference>
<evidence type="ECO:0000313" key="8">
    <source>
        <dbReference type="EMBL" id="MPA56797.1"/>
    </source>
</evidence>
<name>A0A5B7AJJ6_DAVIN</name>
<dbReference type="EMBL" id="GHES01026238">
    <property type="protein sequence ID" value="MPA56797.1"/>
    <property type="molecule type" value="Transcribed_RNA"/>
</dbReference>
<dbReference type="InterPro" id="IPR005123">
    <property type="entry name" value="Oxoglu/Fe-dep_dioxygenase_dom"/>
</dbReference>
<evidence type="ECO:0000256" key="1">
    <source>
        <dbReference type="ARBA" id="ARBA00008056"/>
    </source>
</evidence>
<evidence type="ECO:0000256" key="5">
    <source>
        <dbReference type="ARBA" id="ARBA00023004"/>
    </source>
</evidence>
<dbReference type="GO" id="GO:0031418">
    <property type="term" value="F:L-ascorbic acid binding"/>
    <property type="evidence" value="ECO:0007669"/>
    <property type="project" value="UniProtKB-KW"/>
</dbReference>
<evidence type="ECO:0000259" key="7">
    <source>
        <dbReference type="PROSITE" id="PS51471"/>
    </source>
</evidence>
<gene>
    <name evidence="8" type="ORF">Din_026238</name>
</gene>
<dbReference type="GO" id="GO:0051213">
    <property type="term" value="F:dioxygenase activity"/>
    <property type="evidence" value="ECO:0007669"/>
    <property type="project" value="UniProtKB-ARBA"/>
</dbReference>
<keyword evidence="3" id="KW-0847">Vitamin C</keyword>
<keyword evidence="4 6" id="KW-0560">Oxidoreductase</keyword>
<dbReference type="Gene3D" id="2.60.120.330">
    <property type="entry name" value="B-lactam Antibiotic, Isopenicillin N Synthase, Chain"/>
    <property type="match status" value="1"/>
</dbReference>
<evidence type="ECO:0000256" key="4">
    <source>
        <dbReference type="ARBA" id="ARBA00023002"/>
    </source>
</evidence>
<keyword evidence="2 6" id="KW-0479">Metal-binding</keyword>
<evidence type="ECO:0000256" key="2">
    <source>
        <dbReference type="ARBA" id="ARBA00022723"/>
    </source>
</evidence>
<dbReference type="Pfam" id="PF14226">
    <property type="entry name" value="DIOX_N"/>
    <property type="match status" value="1"/>
</dbReference>